<comment type="caution">
    <text evidence="1">The sequence shown here is derived from an EMBL/GenBank/DDBJ whole genome shotgun (WGS) entry which is preliminary data.</text>
</comment>
<evidence type="ECO:0000313" key="2">
    <source>
        <dbReference type="Proteomes" id="UP001596237"/>
    </source>
</evidence>
<protein>
    <submittedName>
        <fullName evidence="1">DUF3606 domain-containing protein</fullName>
    </submittedName>
</protein>
<dbReference type="RefSeq" id="WP_378738141.1">
    <property type="nucleotide sequence ID" value="NZ_JBHSTT010000001.1"/>
</dbReference>
<dbReference type="Pfam" id="PF12244">
    <property type="entry name" value="DUF3606"/>
    <property type="match status" value="1"/>
</dbReference>
<dbReference type="InterPro" id="IPR022037">
    <property type="entry name" value="DUF3606"/>
</dbReference>
<name>A0ABW1WGT5_9HYPH</name>
<keyword evidence="2" id="KW-1185">Reference proteome</keyword>
<dbReference type="EMBL" id="JBHSTT010000001">
    <property type="protein sequence ID" value="MFC6387743.1"/>
    <property type="molecule type" value="Genomic_DNA"/>
</dbReference>
<organism evidence="1 2">
    <name type="scientific">Methylorubrum zatmanii</name>
    <dbReference type="NCBI Taxonomy" id="29429"/>
    <lineage>
        <taxon>Bacteria</taxon>
        <taxon>Pseudomonadati</taxon>
        <taxon>Pseudomonadota</taxon>
        <taxon>Alphaproteobacteria</taxon>
        <taxon>Hyphomicrobiales</taxon>
        <taxon>Methylobacteriaceae</taxon>
        <taxon>Methylorubrum</taxon>
    </lineage>
</organism>
<evidence type="ECO:0000313" key="1">
    <source>
        <dbReference type="EMBL" id="MFC6387743.1"/>
    </source>
</evidence>
<gene>
    <name evidence="1" type="ORF">ACFQDP_00015</name>
</gene>
<proteinExistence type="predicted"/>
<dbReference type="Proteomes" id="UP001596237">
    <property type="component" value="Unassembled WGS sequence"/>
</dbReference>
<sequence length="62" mass="6815">MASAMNGLTSTRRPLRSCTVTCHSDQSSRSARLLITQDQLTAAHRKVGRMTEDIAAELGKKR</sequence>
<accession>A0ABW1WGT5</accession>
<reference evidence="2" key="1">
    <citation type="journal article" date="2019" name="Int. J. Syst. Evol. Microbiol.">
        <title>The Global Catalogue of Microorganisms (GCM) 10K type strain sequencing project: providing services to taxonomists for standard genome sequencing and annotation.</title>
        <authorList>
            <consortium name="The Broad Institute Genomics Platform"/>
            <consortium name="The Broad Institute Genome Sequencing Center for Infectious Disease"/>
            <person name="Wu L."/>
            <person name="Ma J."/>
        </authorList>
    </citation>
    <scope>NUCLEOTIDE SEQUENCE [LARGE SCALE GENOMIC DNA]</scope>
    <source>
        <strain evidence="2">CCUG 36916</strain>
    </source>
</reference>